<organism evidence="3 4">
    <name type="scientific">Hohenbuehelia grisea</name>
    <dbReference type="NCBI Taxonomy" id="104357"/>
    <lineage>
        <taxon>Eukaryota</taxon>
        <taxon>Fungi</taxon>
        <taxon>Dikarya</taxon>
        <taxon>Basidiomycota</taxon>
        <taxon>Agaricomycotina</taxon>
        <taxon>Agaricomycetes</taxon>
        <taxon>Agaricomycetidae</taxon>
        <taxon>Agaricales</taxon>
        <taxon>Pleurotineae</taxon>
        <taxon>Pleurotaceae</taxon>
        <taxon>Hohenbuehelia</taxon>
    </lineage>
</organism>
<dbReference type="Proteomes" id="UP001556367">
    <property type="component" value="Unassembled WGS sequence"/>
</dbReference>
<evidence type="ECO:0000256" key="1">
    <source>
        <dbReference type="SAM" id="MobiDB-lite"/>
    </source>
</evidence>
<evidence type="ECO:0000259" key="2">
    <source>
        <dbReference type="PROSITE" id="PS50181"/>
    </source>
</evidence>
<feature type="domain" description="F-box" evidence="2">
    <location>
        <begin position="1"/>
        <end position="50"/>
    </location>
</feature>
<protein>
    <recommendedName>
        <fullName evidence="2">F-box domain-containing protein</fullName>
    </recommendedName>
</protein>
<gene>
    <name evidence="3" type="ORF">HGRIS_008075</name>
</gene>
<proteinExistence type="predicted"/>
<sequence>MIELPTEIWLKIASYIPDQEMARLCSLNRVFMNLALEKRYGVVDLSFMSERALRLIDHLKNDSIADRVRTLRLSSQFVQGLILNEKSDLQYSRSIRGRLSSFKSRLLPGKKPPKPRRPSYFGSQPRKSSNQIIADIDEVLCKLRNVKNFTTYWAFFPLDAYPHSRAWSTFGADLEMLRLVGTATLLPSLLQDVEWPERLSDLRIEMLGAPYIDGEPVEDTPAAQMDVLRCVSSFINKQHNLKSLAIEATWHADFSTLFSSLVRFPMLESLTLKLPFNRLHLPDPSGILHFMHEHAEQIKDFTLHFFTCGLPLPSHEEGALNHGFQIFDQSLPNLTSLDLDLRSSCQPLDADALLPKLGTAKLQSLRIEGLLMSYSNLRSLSAGFPVATSLRHLSLKIRTIDKSVFDLLSQSFPRLHSLYLVVAGGLQINTHDQLDSELTAGGSDYSDWLLHDLTIAAMSCCCPNIQWNVMLIMARHIPSLQSFNGSGNLDVSSVPH</sequence>
<dbReference type="InterPro" id="IPR032675">
    <property type="entry name" value="LRR_dom_sf"/>
</dbReference>
<evidence type="ECO:0000313" key="3">
    <source>
        <dbReference type="EMBL" id="KAL0951376.1"/>
    </source>
</evidence>
<dbReference type="InterPro" id="IPR036047">
    <property type="entry name" value="F-box-like_dom_sf"/>
</dbReference>
<dbReference type="Gene3D" id="3.80.10.10">
    <property type="entry name" value="Ribonuclease Inhibitor"/>
    <property type="match status" value="1"/>
</dbReference>
<evidence type="ECO:0000313" key="4">
    <source>
        <dbReference type="Proteomes" id="UP001556367"/>
    </source>
</evidence>
<dbReference type="EMBL" id="JASNQZ010000011">
    <property type="protein sequence ID" value="KAL0951376.1"/>
    <property type="molecule type" value="Genomic_DNA"/>
</dbReference>
<comment type="caution">
    <text evidence="3">The sequence shown here is derived from an EMBL/GenBank/DDBJ whole genome shotgun (WGS) entry which is preliminary data.</text>
</comment>
<feature type="region of interest" description="Disordered" evidence="1">
    <location>
        <begin position="107"/>
        <end position="126"/>
    </location>
</feature>
<dbReference type="SUPFAM" id="SSF52047">
    <property type="entry name" value="RNI-like"/>
    <property type="match status" value="1"/>
</dbReference>
<dbReference type="InterPro" id="IPR001810">
    <property type="entry name" value="F-box_dom"/>
</dbReference>
<name>A0ABR3J6U9_9AGAR</name>
<reference evidence="4" key="1">
    <citation type="submission" date="2024-06" db="EMBL/GenBank/DDBJ databases">
        <title>Multi-omics analyses provide insights into the biosynthesis of the anticancer antibiotic pleurotin in Hohenbuehelia grisea.</title>
        <authorList>
            <person name="Weaver J.A."/>
            <person name="Alberti F."/>
        </authorList>
    </citation>
    <scope>NUCLEOTIDE SEQUENCE [LARGE SCALE GENOMIC DNA]</scope>
    <source>
        <strain evidence="4">T-177</strain>
    </source>
</reference>
<dbReference type="SUPFAM" id="SSF81383">
    <property type="entry name" value="F-box domain"/>
    <property type="match status" value="1"/>
</dbReference>
<keyword evidence="4" id="KW-1185">Reference proteome</keyword>
<accession>A0ABR3J6U9</accession>
<dbReference type="PROSITE" id="PS50181">
    <property type="entry name" value="FBOX"/>
    <property type="match status" value="1"/>
</dbReference>